<dbReference type="InterPro" id="IPR004360">
    <property type="entry name" value="Glyas_Fos-R_dOase_dom"/>
</dbReference>
<dbReference type="AlphaFoldDB" id="A0A7W7IN46"/>
<dbReference type="PANTHER" id="PTHR21366">
    <property type="entry name" value="GLYOXALASE FAMILY PROTEIN"/>
    <property type="match status" value="1"/>
</dbReference>
<evidence type="ECO:0000313" key="3">
    <source>
        <dbReference type="Proteomes" id="UP000539957"/>
    </source>
</evidence>
<dbReference type="GO" id="GO:0016829">
    <property type="term" value="F:lyase activity"/>
    <property type="evidence" value="ECO:0007669"/>
    <property type="project" value="UniProtKB-KW"/>
</dbReference>
<dbReference type="Gene3D" id="3.10.180.10">
    <property type="entry name" value="2,3-Dihydroxybiphenyl 1,2-Dioxygenase, domain 1"/>
    <property type="match status" value="1"/>
</dbReference>
<dbReference type="RefSeq" id="WP_184269051.1">
    <property type="nucleotide sequence ID" value="NZ_JACHKY010000002.1"/>
</dbReference>
<dbReference type="InterPro" id="IPR037523">
    <property type="entry name" value="VOC_core"/>
</dbReference>
<dbReference type="EMBL" id="JACHKY010000002">
    <property type="protein sequence ID" value="MBB4797217.1"/>
    <property type="molecule type" value="Genomic_DNA"/>
</dbReference>
<evidence type="ECO:0000259" key="1">
    <source>
        <dbReference type="PROSITE" id="PS51819"/>
    </source>
</evidence>
<dbReference type="PROSITE" id="PS51819">
    <property type="entry name" value="VOC"/>
    <property type="match status" value="1"/>
</dbReference>
<dbReference type="CDD" id="cd07264">
    <property type="entry name" value="VOC_like"/>
    <property type="match status" value="1"/>
</dbReference>
<keyword evidence="2" id="KW-0456">Lyase</keyword>
<dbReference type="Proteomes" id="UP000539957">
    <property type="component" value="Unassembled WGS sequence"/>
</dbReference>
<keyword evidence="3" id="KW-1185">Reference proteome</keyword>
<organism evidence="2 3">
    <name type="scientific">Brevundimonas bullata</name>
    <dbReference type="NCBI Taxonomy" id="13160"/>
    <lineage>
        <taxon>Bacteria</taxon>
        <taxon>Pseudomonadati</taxon>
        <taxon>Pseudomonadota</taxon>
        <taxon>Alphaproteobacteria</taxon>
        <taxon>Caulobacterales</taxon>
        <taxon>Caulobacteraceae</taxon>
        <taxon>Brevundimonas</taxon>
    </lineage>
</organism>
<proteinExistence type="predicted"/>
<dbReference type="InterPro" id="IPR029068">
    <property type="entry name" value="Glyas_Bleomycin-R_OHBP_Dase"/>
</dbReference>
<keyword evidence="2" id="KW-0223">Dioxygenase</keyword>
<name>A0A7W7IN46_9CAUL</name>
<dbReference type="InterPro" id="IPR050383">
    <property type="entry name" value="GlyoxalaseI/FosfomycinResist"/>
</dbReference>
<feature type="domain" description="VOC" evidence="1">
    <location>
        <begin position="2"/>
        <end position="124"/>
    </location>
</feature>
<comment type="caution">
    <text evidence="2">The sequence shown here is derived from an EMBL/GenBank/DDBJ whole genome shotgun (WGS) entry which is preliminary data.</text>
</comment>
<accession>A0A7W7IN46</accession>
<keyword evidence="2" id="KW-0560">Oxidoreductase</keyword>
<dbReference type="Pfam" id="PF00903">
    <property type="entry name" value="Glyoxalase"/>
    <property type="match status" value="1"/>
</dbReference>
<protein>
    <submittedName>
        <fullName evidence="2">Catechol 2,3-dioxygenase-like lactoylglutathione lyase family enzyme</fullName>
    </submittedName>
</protein>
<dbReference type="SUPFAM" id="SSF54593">
    <property type="entry name" value="Glyoxalase/Bleomycin resistance protein/Dihydroxybiphenyl dioxygenase"/>
    <property type="match status" value="1"/>
</dbReference>
<dbReference type="GO" id="GO:0051213">
    <property type="term" value="F:dioxygenase activity"/>
    <property type="evidence" value="ECO:0007669"/>
    <property type="project" value="UniProtKB-KW"/>
</dbReference>
<evidence type="ECO:0000313" key="2">
    <source>
        <dbReference type="EMBL" id="MBB4797217.1"/>
    </source>
</evidence>
<dbReference type="PANTHER" id="PTHR21366:SF22">
    <property type="entry name" value="VOC DOMAIN-CONTAINING PROTEIN"/>
    <property type="match status" value="1"/>
</dbReference>
<sequence>MKLRYTIFYVDDVAASVDFYKSAFGLDVRMVHGEGDYAELDTGTTSLSFCSRKLMDQLGKRTASPEVDAPVFEIAFETDDVEGAFQRAVTNGARPISAPEKMPWGQTVSYVADINGYLVEICSPVSPP</sequence>
<reference evidence="2 3" key="1">
    <citation type="submission" date="2020-08" db="EMBL/GenBank/DDBJ databases">
        <title>Functional genomics of gut bacteria from endangered species of beetles.</title>
        <authorList>
            <person name="Carlos-Shanley C."/>
        </authorList>
    </citation>
    <scope>NUCLEOTIDE SEQUENCE [LARGE SCALE GENOMIC DNA]</scope>
    <source>
        <strain evidence="2 3">S00123</strain>
    </source>
</reference>
<gene>
    <name evidence="2" type="ORF">HNP32_000941</name>
</gene>